<dbReference type="AlphaFoldDB" id="A0ABD3G8X0"/>
<proteinExistence type="predicted"/>
<comment type="caution">
    <text evidence="1">The sequence shown here is derived from an EMBL/GenBank/DDBJ whole genome shotgun (WGS) entry which is preliminary data.</text>
</comment>
<reference evidence="1 2" key="1">
    <citation type="submission" date="2024-09" db="EMBL/GenBank/DDBJ databases">
        <title>Chromosome-scale assembly of Riccia sorocarpa.</title>
        <authorList>
            <person name="Paukszto L."/>
        </authorList>
    </citation>
    <scope>NUCLEOTIDE SEQUENCE [LARGE SCALE GENOMIC DNA]</scope>
    <source>
        <strain evidence="1">LP-2024</strain>
        <tissue evidence="1">Aerial parts of the thallus</tissue>
    </source>
</reference>
<gene>
    <name evidence="1" type="ORF">R1sor_025536</name>
</gene>
<dbReference type="Proteomes" id="UP001633002">
    <property type="component" value="Unassembled WGS sequence"/>
</dbReference>
<accession>A0ABD3G8X0</accession>
<organism evidence="1 2">
    <name type="scientific">Riccia sorocarpa</name>
    <dbReference type="NCBI Taxonomy" id="122646"/>
    <lineage>
        <taxon>Eukaryota</taxon>
        <taxon>Viridiplantae</taxon>
        <taxon>Streptophyta</taxon>
        <taxon>Embryophyta</taxon>
        <taxon>Marchantiophyta</taxon>
        <taxon>Marchantiopsida</taxon>
        <taxon>Marchantiidae</taxon>
        <taxon>Marchantiales</taxon>
        <taxon>Ricciaceae</taxon>
        <taxon>Riccia</taxon>
    </lineage>
</organism>
<evidence type="ECO:0000313" key="2">
    <source>
        <dbReference type="Proteomes" id="UP001633002"/>
    </source>
</evidence>
<sequence length="159" mass="18662">MTRSVRQRVSARQKPYHLVSDRKSRRTILCATTSQNTGRKEIGAQDSVDLCQEFIRLRGTLAARWKISKRRKYKRLMDRAVEFNDKRMEITGISSSNRLNQQVRHSYQLWKQHAKQGILERLRANLKDTLIREYKLSEEDAILQGGLEDDILDSSDEEQ</sequence>
<protein>
    <submittedName>
        <fullName evidence="1">Uncharacterized protein</fullName>
    </submittedName>
</protein>
<evidence type="ECO:0000313" key="1">
    <source>
        <dbReference type="EMBL" id="KAL3675588.1"/>
    </source>
</evidence>
<keyword evidence="2" id="KW-1185">Reference proteome</keyword>
<dbReference type="EMBL" id="JBJQOH010000008">
    <property type="protein sequence ID" value="KAL3675588.1"/>
    <property type="molecule type" value="Genomic_DNA"/>
</dbReference>
<name>A0ABD3G8X0_9MARC</name>